<dbReference type="HOGENOM" id="CLU_017028_7_4_11"/>
<evidence type="ECO:0000313" key="7">
    <source>
        <dbReference type="Proteomes" id="UP000007076"/>
    </source>
</evidence>
<dbReference type="AlphaFoldDB" id="E4N870"/>
<dbReference type="KEGG" id="ksk:KSE_15740"/>
<name>E4N870_KITSK</name>
<dbReference type="GO" id="GO:0015833">
    <property type="term" value="P:peptide transport"/>
    <property type="evidence" value="ECO:0007669"/>
    <property type="project" value="TreeGrafter"/>
</dbReference>
<accession>E4N870</accession>
<dbReference type="GO" id="GO:0043190">
    <property type="term" value="C:ATP-binding cassette (ABC) transporter complex"/>
    <property type="evidence" value="ECO:0007669"/>
    <property type="project" value="InterPro"/>
</dbReference>
<evidence type="ECO:0000256" key="4">
    <source>
        <dbReference type="SAM" id="MobiDB-lite"/>
    </source>
</evidence>
<keyword evidence="2" id="KW-0813">Transport</keyword>
<dbReference type="InterPro" id="IPR000914">
    <property type="entry name" value="SBP_5_dom"/>
</dbReference>
<dbReference type="PANTHER" id="PTHR30290">
    <property type="entry name" value="PERIPLASMIC BINDING COMPONENT OF ABC TRANSPORTER"/>
    <property type="match status" value="1"/>
</dbReference>
<dbReference type="Proteomes" id="UP000007076">
    <property type="component" value="Chromosome"/>
</dbReference>
<keyword evidence="7" id="KW-1185">Reference proteome</keyword>
<evidence type="ECO:0000313" key="6">
    <source>
        <dbReference type="EMBL" id="BAJ27401.1"/>
    </source>
</evidence>
<gene>
    <name evidence="6" type="ordered locus">KSE_15740</name>
</gene>
<organism evidence="6 7">
    <name type="scientific">Kitasatospora setae (strain ATCC 33774 / DSM 43861 / JCM 3304 / KCC A-0304 / NBRC 14216 / KM-6054)</name>
    <name type="common">Streptomyces setae</name>
    <dbReference type="NCBI Taxonomy" id="452652"/>
    <lineage>
        <taxon>Bacteria</taxon>
        <taxon>Bacillati</taxon>
        <taxon>Actinomycetota</taxon>
        <taxon>Actinomycetes</taxon>
        <taxon>Kitasatosporales</taxon>
        <taxon>Streptomycetaceae</taxon>
        <taxon>Kitasatospora</taxon>
    </lineage>
</organism>
<dbReference type="Gene3D" id="3.40.190.10">
    <property type="entry name" value="Periplasmic binding protein-like II"/>
    <property type="match status" value="1"/>
</dbReference>
<evidence type="ECO:0000259" key="5">
    <source>
        <dbReference type="Pfam" id="PF00496"/>
    </source>
</evidence>
<feature type="region of interest" description="Disordered" evidence="4">
    <location>
        <begin position="1"/>
        <end position="23"/>
    </location>
</feature>
<dbReference type="GO" id="GO:1904680">
    <property type="term" value="F:peptide transmembrane transporter activity"/>
    <property type="evidence" value="ECO:0007669"/>
    <property type="project" value="TreeGrafter"/>
</dbReference>
<proteinExistence type="inferred from homology"/>
<dbReference type="Gene3D" id="3.10.105.10">
    <property type="entry name" value="Dipeptide-binding Protein, Domain 3"/>
    <property type="match status" value="1"/>
</dbReference>
<evidence type="ECO:0000256" key="2">
    <source>
        <dbReference type="ARBA" id="ARBA00022448"/>
    </source>
</evidence>
<dbReference type="Pfam" id="PF00496">
    <property type="entry name" value="SBP_bac_5"/>
    <property type="match status" value="1"/>
</dbReference>
<comment type="similarity">
    <text evidence="1">Belongs to the bacterial solute-binding protein 5 family.</text>
</comment>
<dbReference type="eggNOG" id="COG0747">
    <property type="taxonomic scope" value="Bacteria"/>
</dbReference>
<dbReference type="GO" id="GO:0042597">
    <property type="term" value="C:periplasmic space"/>
    <property type="evidence" value="ECO:0007669"/>
    <property type="project" value="UniProtKB-ARBA"/>
</dbReference>
<dbReference type="SUPFAM" id="SSF53850">
    <property type="entry name" value="Periplasmic binding protein-like II"/>
    <property type="match status" value="1"/>
</dbReference>
<dbReference type="InterPro" id="IPR030678">
    <property type="entry name" value="Peptide/Ni-bd"/>
</dbReference>
<sequence length="564" mass="59772">MDTGFGTTRTGGNTMSQVSPPPALRRRSILKGALTGAAVLSVGALLEACGAQPSRGDRAADGGGQAAAGRDTGKEIPLLRVSLPGSLSNLYPGQESGILNYYAATVAMEGLVGVDGDGRLVPALASAVTKTDDRTHVYTLREGARFHDGSPVTVEDVLHSVTMAADSTVSPGTASYWADLESARQTGPNEVTLVSKSGSVAFEWLATAAQALWIAPKAYWESTGGKIGTAASLLTGTGPYQVTEFKPDSHLELTRNPHWWGTAPKVAKLRIDFIPDDNTRRLAWQSGETHASLNVPLTAARQWESIGGTRIVYTPDRSYAGLTFNTTVAPFDDPHVRKAVAHAVDRAAIVKEVLHGHGRVATALSTPEQFGGLWTPEQAAAKLATVPQYEYSLEKAKAELARSKVPGGFTADLSYPSSGPHLGTAALAFAAELKKIGVTLNVKELPLEQWIAEINSFPGLTFFWYFNTTGDPGEIVSWLLGPDNPAKYANPQVTDLVGRAATTGDPAARAELLLQAQQAQAADAAYAPLWWGQSALALRDTVGVTGYTSYTMVSQWPTRIHAAV</sequence>
<dbReference type="InterPro" id="IPR039424">
    <property type="entry name" value="SBP_5"/>
</dbReference>
<dbReference type="EMBL" id="AP010968">
    <property type="protein sequence ID" value="BAJ27401.1"/>
    <property type="molecule type" value="Genomic_DNA"/>
</dbReference>
<protein>
    <submittedName>
        <fullName evidence="6">Putative peptide ABC transporter substrate-binding protein</fullName>
    </submittedName>
</protein>
<feature type="domain" description="Solute-binding protein family 5" evidence="5">
    <location>
        <begin position="120"/>
        <end position="484"/>
    </location>
</feature>
<dbReference type="STRING" id="452652.KSE_15740"/>
<keyword evidence="3" id="KW-0732">Signal</keyword>
<dbReference type="PIRSF" id="PIRSF002741">
    <property type="entry name" value="MppA"/>
    <property type="match status" value="1"/>
</dbReference>
<evidence type="ECO:0000256" key="1">
    <source>
        <dbReference type="ARBA" id="ARBA00005695"/>
    </source>
</evidence>
<dbReference type="CDD" id="cd00995">
    <property type="entry name" value="PBP2_NikA_DppA_OppA_like"/>
    <property type="match status" value="1"/>
</dbReference>
<dbReference type="PANTHER" id="PTHR30290:SF9">
    <property type="entry name" value="OLIGOPEPTIDE-BINDING PROTEIN APPA"/>
    <property type="match status" value="1"/>
</dbReference>
<dbReference type="PATRIC" id="fig|452652.3.peg.1579"/>
<reference evidence="6 7" key="1">
    <citation type="journal article" date="2010" name="DNA Res.">
        <title>Genome sequence of Kitasatospora setae NBRC 14216T: an evolutionary snapshot of the family Streptomycetaceae.</title>
        <authorList>
            <person name="Ichikawa N."/>
            <person name="Oguchi A."/>
            <person name="Ikeda H."/>
            <person name="Ishikawa J."/>
            <person name="Kitani S."/>
            <person name="Watanabe Y."/>
            <person name="Nakamura S."/>
            <person name="Katano Y."/>
            <person name="Kishi E."/>
            <person name="Sasagawa M."/>
            <person name="Ankai A."/>
            <person name="Fukui S."/>
            <person name="Hashimoto Y."/>
            <person name="Kamata S."/>
            <person name="Otoguro M."/>
            <person name="Tanikawa S."/>
            <person name="Nihira T."/>
            <person name="Horinouchi S."/>
            <person name="Ohnishi Y."/>
            <person name="Hayakawa M."/>
            <person name="Kuzuyama T."/>
            <person name="Arisawa A."/>
            <person name="Nomoto F."/>
            <person name="Miura H."/>
            <person name="Takahashi Y."/>
            <person name="Fujita N."/>
        </authorList>
    </citation>
    <scope>NUCLEOTIDE SEQUENCE [LARGE SCALE GENOMIC DNA]</scope>
    <source>
        <strain evidence="7">ATCC 33774 / DSM 43861 / JCM 3304 / KCC A-0304 / NBRC 14216 / KM-6054</strain>
    </source>
</reference>
<feature type="compositionally biased region" description="Low complexity" evidence="4">
    <location>
        <begin position="1"/>
        <end position="14"/>
    </location>
</feature>
<evidence type="ECO:0000256" key="3">
    <source>
        <dbReference type="ARBA" id="ARBA00022729"/>
    </source>
</evidence>